<feature type="compositionally biased region" description="Polar residues" evidence="1">
    <location>
        <begin position="90"/>
        <end position="100"/>
    </location>
</feature>
<proteinExistence type="predicted"/>
<keyword evidence="3" id="KW-1185">Reference proteome</keyword>
<sequence length="100" mass="11036">MHEEMEQLTFRHEMIGLKASTCTEVLCYFDSLIEYSLCNNNPGTKSTAEPAAEVHAGFMASLKSFGHRNTYSDPGSNQNSTLPELANLRNAVQDSTNHAI</sequence>
<evidence type="ECO:0000313" key="3">
    <source>
        <dbReference type="Proteomes" id="UP000735302"/>
    </source>
</evidence>
<feature type="region of interest" description="Disordered" evidence="1">
    <location>
        <begin position="69"/>
        <end position="100"/>
    </location>
</feature>
<evidence type="ECO:0000256" key="1">
    <source>
        <dbReference type="SAM" id="MobiDB-lite"/>
    </source>
</evidence>
<feature type="compositionally biased region" description="Polar residues" evidence="1">
    <location>
        <begin position="69"/>
        <end position="82"/>
    </location>
</feature>
<name>A0AAV4B9B1_9GAST</name>
<protein>
    <submittedName>
        <fullName evidence="2">Uncharacterized protein</fullName>
    </submittedName>
</protein>
<evidence type="ECO:0000313" key="2">
    <source>
        <dbReference type="EMBL" id="GFO15690.1"/>
    </source>
</evidence>
<dbReference type="Proteomes" id="UP000735302">
    <property type="component" value="Unassembled WGS sequence"/>
</dbReference>
<dbReference type="EMBL" id="BLXT01004610">
    <property type="protein sequence ID" value="GFO15690.1"/>
    <property type="molecule type" value="Genomic_DNA"/>
</dbReference>
<comment type="caution">
    <text evidence="2">The sequence shown here is derived from an EMBL/GenBank/DDBJ whole genome shotgun (WGS) entry which is preliminary data.</text>
</comment>
<organism evidence="2 3">
    <name type="scientific">Plakobranchus ocellatus</name>
    <dbReference type="NCBI Taxonomy" id="259542"/>
    <lineage>
        <taxon>Eukaryota</taxon>
        <taxon>Metazoa</taxon>
        <taxon>Spiralia</taxon>
        <taxon>Lophotrochozoa</taxon>
        <taxon>Mollusca</taxon>
        <taxon>Gastropoda</taxon>
        <taxon>Heterobranchia</taxon>
        <taxon>Euthyneura</taxon>
        <taxon>Panpulmonata</taxon>
        <taxon>Sacoglossa</taxon>
        <taxon>Placobranchoidea</taxon>
        <taxon>Plakobranchidae</taxon>
        <taxon>Plakobranchus</taxon>
    </lineage>
</organism>
<gene>
    <name evidence="2" type="ORF">PoB_004219500</name>
</gene>
<reference evidence="2 3" key="1">
    <citation type="journal article" date="2021" name="Elife">
        <title>Chloroplast acquisition without the gene transfer in kleptoplastic sea slugs, Plakobranchus ocellatus.</title>
        <authorList>
            <person name="Maeda T."/>
            <person name="Takahashi S."/>
            <person name="Yoshida T."/>
            <person name="Shimamura S."/>
            <person name="Takaki Y."/>
            <person name="Nagai Y."/>
            <person name="Toyoda A."/>
            <person name="Suzuki Y."/>
            <person name="Arimoto A."/>
            <person name="Ishii H."/>
            <person name="Satoh N."/>
            <person name="Nishiyama T."/>
            <person name="Hasebe M."/>
            <person name="Maruyama T."/>
            <person name="Minagawa J."/>
            <person name="Obokata J."/>
            <person name="Shigenobu S."/>
        </authorList>
    </citation>
    <scope>NUCLEOTIDE SEQUENCE [LARGE SCALE GENOMIC DNA]</scope>
</reference>
<dbReference type="AlphaFoldDB" id="A0AAV4B9B1"/>
<accession>A0AAV4B9B1</accession>